<dbReference type="GO" id="GO:0005536">
    <property type="term" value="F:D-glucose binding"/>
    <property type="evidence" value="ECO:0007669"/>
    <property type="project" value="InterPro"/>
</dbReference>
<dbReference type="CDD" id="cd24008">
    <property type="entry name" value="ASKHA_NBD_GLK"/>
    <property type="match status" value="1"/>
</dbReference>
<protein>
    <submittedName>
        <fullName evidence="4">Glucokinase</fullName>
    </submittedName>
</protein>
<dbReference type="SUPFAM" id="SSF53067">
    <property type="entry name" value="Actin-like ATPase domain"/>
    <property type="match status" value="1"/>
</dbReference>
<dbReference type="GO" id="GO:0005524">
    <property type="term" value="F:ATP binding"/>
    <property type="evidence" value="ECO:0007669"/>
    <property type="project" value="InterPro"/>
</dbReference>
<dbReference type="PANTHER" id="PTHR47363">
    <property type="entry name" value="GLUCOKINASE"/>
    <property type="match status" value="1"/>
</dbReference>
<comment type="similarity">
    <text evidence="3">Belongs to the bacterial glucokinase family.</text>
</comment>
<evidence type="ECO:0000313" key="5">
    <source>
        <dbReference type="Proteomes" id="UP000199153"/>
    </source>
</evidence>
<dbReference type="NCBIfam" id="TIGR00749">
    <property type="entry name" value="glk"/>
    <property type="match status" value="1"/>
</dbReference>
<dbReference type="PANTHER" id="PTHR47363:SF1">
    <property type="entry name" value="GLUCOKINASE"/>
    <property type="match status" value="1"/>
</dbReference>
<dbReference type="STRING" id="287099.SAMN05660413_00796"/>
<evidence type="ECO:0000256" key="1">
    <source>
        <dbReference type="ARBA" id="ARBA00022679"/>
    </source>
</evidence>
<dbReference type="InterPro" id="IPR043129">
    <property type="entry name" value="ATPase_NBD"/>
</dbReference>
<dbReference type="GO" id="GO:0004340">
    <property type="term" value="F:glucokinase activity"/>
    <property type="evidence" value="ECO:0007669"/>
    <property type="project" value="InterPro"/>
</dbReference>
<dbReference type="EMBL" id="FOVL01000003">
    <property type="protein sequence ID" value="SFN38312.1"/>
    <property type="molecule type" value="Genomic_DNA"/>
</dbReference>
<dbReference type="AlphaFoldDB" id="A0A1I4YJW5"/>
<dbReference type="Proteomes" id="UP000199153">
    <property type="component" value="Unassembled WGS sequence"/>
</dbReference>
<reference evidence="4 5" key="1">
    <citation type="submission" date="2016-10" db="EMBL/GenBank/DDBJ databases">
        <authorList>
            <person name="de Groot N.N."/>
        </authorList>
    </citation>
    <scope>NUCLEOTIDE SEQUENCE [LARGE SCALE GENOMIC DNA]</scope>
    <source>
        <strain evidence="4 5">DSM 17794</strain>
    </source>
</reference>
<proteinExistence type="inferred from homology"/>
<dbReference type="OrthoDB" id="9800595at2"/>
<evidence type="ECO:0000256" key="3">
    <source>
        <dbReference type="RuleBase" id="RU004046"/>
    </source>
</evidence>
<organism evidence="4 5">
    <name type="scientific">Salegentibacter flavus</name>
    <dbReference type="NCBI Taxonomy" id="287099"/>
    <lineage>
        <taxon>Bacteria</taxon>
        <taxon>Pseudomonadati</taxon>
        <taxon>Bacteroidota</taxon>
        <taxon>Flavobacteriia</taxon>
        <taxon>Flavobacteriales</taxon>
        <taxon>Flavobacteriaceae</taxon>
        <taxon>Salegentibacter</taxon>
    </lineage>
</organism>
<keyword evidence="1" id="KW-0808">Transferase</keyword>
<dbReference type="GO" id="GO:0006096">
    <property type="term" value="P:glycolytic process"/>
    <property type="evidence" value="ECO:0007669"/>
    <property type="project" value="InterPro"/>
</dbReference>
<accession>A0A1I4YJW5</accession>
<sequence length="358" mass="39793">MDEIVRFNKESEEFYIPLSFRGKETFKQSSGVILAGDIGGTKTNLALFHFEENTLKPIKKESFKTNDWSSFLELMATFHSKDLPVIDSICLGVAGPVIDGKVLGTNFSWELDEKKIANALKVERVSIINDMEANAYGLSVLAKKDLVEIKDGTWNRGNAAMISPGTGLGEVGLYWDGTHYHPFASEGGHCDFSQRTELDLRLWRFLQKKYGHVSWERIVSGPGIVNIYEFLLEDKKVAEPESLKNKLNGGDPAAAISKCAMDESFEICKEAMQLFNIYLATEAAQMALKFKALGGIFIGGGILPKIIDMVDKDLFLHHFIQSDKMNTLLEKIPVNVIMNDESPLFGAAFGAARNLPKK</sequence>
<gene>
    <name evidence="4" type="ORF">SAMN05660413_00796</name>
</gene>
<name>A0A1I4YJW5_9FLAO</name>
<dbReference type="Pfam" id="PF02685">
    <property type="entry name" value="Glucokinase"/>
    <property type="match status" value="1"/>
</dbReference>
<dbReference type="RefSeq" id="WP_093406418.1">
    <property type="nucleotide sequence ID" value="NZ_FOVL01000003.1"/>
</dbReference>
<keyword evidence="5" id="KW-1185">Reference proteome</keyword>
<dbReference type="Gene3D" id="3.40.367.20">
    <property type="match status" value="1"/>
</dbReference>
<evidence type="ECO:0000256" key="2">
    <source>
        <dbReference type="ARBA" id="ARBA00022777"/>
    </source>
</evidence>
<keyword evidence="2 4" id="KW-0418">Kinase</keyword>
<dbReference type="InterPro" id="IPR003836">
    <property type="entry name" value="Glucokinase"/>
</dbReference>
<dbReference type="Gene3D" id="3.30.420.40">
    <property type="match status" value="1"/>
</dbReference>
<evidence type="ECO:0000313" key="4">
    <source>
        <dbReference type="EMBL" id="SFN38312.1"/>
    </source>
</evidence>